<evidence type="ECO:0000313" key="2">
    <source>
        <dbReference type="EMBL" id="MBK1838989.1"/>
    </source>
</evidence>
<evidence type="ECO:0000313" key="3">
    <source>
        <dbReference type="Proteomes" id="UP000652760"/>
    </source>
</evidence>
<evidence type="ECO:0000256" key="1">
    <source>
        <dbReference type="SAM" id="SignalP"/>
    </source>
</evidence>
<feature type="signal peptide" evidence="1">
    <location>
        <begin position="1"/>
        <end position="28"/>
    </location>
</feature>
<dbReference type="PANTHER" id="PTHR39332">
    <property type="entry name" value="BLL4707 PROTEIN"/>
    <property type="match status" value="1"/>
</dbReference>
<dbReference type="PANTHER" id="PTHR39332:SF7">
    <property type="entry name" value="SRPBCC FAMILY PROTEIN"/>
    <property type="match status" value="1"/>
</dbReference>
<accession>A0ABS1F6C9</accession>
<protein>
    <submittedName>
        <fullName evidence="2">SRPBCC family protein</fullName>
    </submittedName>
</protein>
<organism evidence="2 3">
    <name type="scientific">Azospirillum endophyticum</name>
    <dbReference type="NCBI Taxonomy" id="2800326"/>
    <lineage>
        <taxon>Bacteria</taxon>
        <taxon>Pseudomonadati</taxon>
        <taxon>Pseudomonadota</taxon>
        <taxon>Alphaproteobacteria</taxon>
        <taxon>Rhodospirillales</taxon>
        <taxon>Azospirillaceae</taxon>
        <taxon>Azospirillum</taxon>
    </lineage>
</organism>
<dbReference type="EMBL" id="JAENHM010000048">
    <property type="protein sequence ID" value="MBK1838989.1"/>
    <property type="molecule type" value="Genomic_DNA"/>
</dbReference>
<dbReference type="InterPro" id="IPR023393">
    <property type="entry name" value="START-like_dom_sf"/>
</dbReference>
<dbReference type="InterPro" id="IPR019587">
    <property type="entry name" value="Polyketide_cyclase/dehydratase"/>
</dbReference>
<keyword evidence="3" id="KW-1185">Reference proteome</keyword>
<dbReference type="Gene3D" id="3.30.530.20">
    <property type="match status" value="1"/>
</dbReference>
<sequence>MKALTGMSALGALLPAAAVLLGAVPALALEVREQATIKAPIEQVWKQIAPFCAIGDWHPAVESCNLRKTGDRQDRDLALKGGGAIQERLTGLSTARHRLRYTLLSGPLPVRNYTSTIRLSAVDAGTTRITWSSRFEAKGASDAEARKAIAGIYTSGFDGLRKRLESGQ</sequence>
<proteinExistence type="predicted"/>
<reference evidence="3" key="1">
    <citation type="submission" date="2021-01" db="EMBL/GenBank/DDBJ databases">
        <title>Genome public.</title>
        <authorList>
            <person name="Liu C."/>
            <person name="Sun Q."/>
        </authorList>
    </citation>
    <scope>NUCLEOTIDE SEQUENCE [LARGE SCALE GENOMIC DNA]</scope>
    <source>
        <strain evidence="3">YIM B02556</strain>
    </source>
</reference>
<comment type="caution">
    <text evidence="2">The sequence shown here is derived from an EMBL/GenBank/DDBJ whole genome shotgun (WGS) entry which is preliminary data.</text>
</comment>
<dbReference type="Pfam" id="PF10604">
    <property type="entry name" value="Polyketide_cyc2"/>
    <property type="match status" value="1"/>
</dbReference>
<name>A0ABS1F6C9_9PROT</name>
<dbReference type="SUPFAM" id="SSF55961">
    <property type="entry name" value="Bet v1-like"/>
    <property type="match status" value="1"/>
</dbReference>
<keyword evidence="1" id="KW-0732">Signal</keyword>
<dbReference type="Proteomes" id="UP000652760">
    <property type="component" value="Unassembled WGS sequence"/>
</dbReference>
<feature type="chain" id="PRO_5047131806" evidence="1">
    <location>
        <begin position="29"/>
        <end position="168"/>
    </location>
</feature>
<dbReference type="RefSeq" id="WP_200194629.1">
    <property type="nucleotide sequence ID" value="NZ_JAENHM010000048.1"/>
</dbReference>
<dbReference type="CDD" id="cd07821">
    <property type="entry name" value="PYR_PYL_RCAR_like"/>
    <property type="match status" value="1"/>
</dbReference>
<gene>
    <name evidence="2" type="ORF">JHL17_16360</name>
</gene>